<dbReference type="Gene3D" id="1.10.150.130">
    <property type="match status" value="1"/>
</dbReference>
<dbReference type="InterPro" id="IPR002104">
    <property type="entry name" value="Integrase_catalytic"/>
</dbReference>
<dbReference type="InterPro" id="IPR050090">
    <property type="entry name" value="Tyrosine_recombinase_XerCD"/>
</dbReference>
<comment type="caution">
    <text evidence="8">The sequence shown here is derived from an EMBL/GenBank/DDBJ whole genome shotgun (WGS) entry which is preliminary data.</text>
</comment>
<feature type="domain" description="Core-binding (CB)" evidence="7">
    <location>
        <begin position="22"/>
        <end position="107"/>
    </location>
</feature>
<dbReference type="PROSITE" id="PS51900">
    <property type="entry name" value="CB"/>
    <property type="match status" value="1"/>
</dbReference>
<organism evidence="8 9">
    <name type="scientific">Natrinema hispanicum</name>
    <dbReference type="NCBI Taxonomy" id="392421"/>
    <lineage>
        <taxon>Archaea</taxon>
        <taxon>Methanobacteriati</taxon>
        <taxon>Methanobacteriota</taxon>
        <taxon>Stenosarchaea group</taxon>
        <taxon>Halobacteria</taxon>
        <taxon>Halobacteriales</taxon>
        <taxon>Natrialbaceae</taxon>
        <taxon>Natrinema</taxon>
    </lineage>
</organism>
<keyword evidence="1" id="KW-0229">DNA integration</keyword>
<dbReference type="InterPro" id="IPR011010">
    <property type="entry name" value="DNA_brk_join_enz"/>
</dbReference>
<dbReference type="SUPFAM" id="SSF56349">
    <property type="entry name" value="DNA breaking-rejoining enzymes"/>
    <property type="match status" value="1"/>
</dbReference>
<dbReference type="Gene3D" id="1.10.443.10">
    <property type="entry name" value="Intergrase catalytic core"/>
    <property type="match status" value="1"/>
</dbReference>
<keyword evidence="2 4" id="KW-0238">DNA-binding</keyword>
<dbReference type="PROSITE" id="PS51898">
    <property type="entry name" value="TYR_RECOMBINASE"/>
    <property type="match status" value="1"/>
</dbReference>
<protein>
    <submittedName>
        <fullName evidence="8">Site-specific recombinase XerD</fullName>
    </submittedName>
</protein>
<dbReference type="AlphaFoldDB" id="A0A482YAL6"/>
<evidence type="ECO:0000256" key="2">
    <source>
        <dbReference type="ARBA" id="ARBA00023125"/>
    </source>
</evidence>
<dbReference type="Pfam" id="PF00589">
    <property type="entry name" value="Phage_integrase"/>
    <property type="match status" value="1"/>
</dbReference>
<evidence type="ECO:0000313" key="9">
    <source>
        <dbReference type="Proteomes" id="UP000291097"/>
    </source>
</evidence>
<dbReference type="InterPro" id="IPR013762">
    <property type="entry name" value="Integrase-like_cat_sf"/>
</dbReference>
<evidence type="ECO:0000256" key="5">
    <source>
        <dbReference type="SAM" id="MobiDB-lite"/>
    </source>
</evidence>
<dbReference type="GO" id="GO:0006310">
    <property type="term" value="P:DNA recombination"/>
    <property type="evidence" value="ECO:0007669"/>
    <property type="project" value="UniProtKB-KW"/>
</dbReference>
<evidence type="ECO:0000256" key="4">
    <source>
        <dbReference type="PROSITE-ProRule" id="PRU01248"/>
    </source>
</evidence>
<keyword evidence="3" id="KW-0233">DNA recombination</keyword>
<accession>A0A482YAL6</accession>
<proteinExistence type="predicted"/>
<dbReference type="InterPro" id="IPR044068">
    <property type="entry name" value="CB"/>
</dbReference>
<sequence>MADTRPSTVVAMATEPTGNAPADVTDPIAYFLDDQRYHGKSERTLAAYERVLRRFEAFLRERFDVDAVGTAQRRECMAWVHSLRDEFEDSTIATYASYLNRFYDYMTRVGVFDDNPMALVMEELSESIETNPTRRDISVPEMQSFVAEIAHPLERAAVVTLLKTGMRVGELCNLDLRDLHLETPALDLTWTPRVGLERRPKSVFVSAEPARGETVNGEERTASNKRKRDTVVPVDDELRQVICEWLAIRPDAVSSARPLFLDTRDAWGERLTPSDVRYIVEKHARDHGWYRTGGGTQENVTPHYFRHFFTTHLRDRTGDRGIVQYLRGDVAGDVIDTYTHNWGDRVRETYLESIYTVTRC</sequence>
<dbReference type="GO" id="GO:0003677">
    <property type="term" value="F:DNA binding"/>
    <property type="evidence" value="ECO:0007669"/>
    <property type="project" value="UniProtKB-UniRule"/>
</dbReference>
<feature type="region of interest" description="Disordered" evidence="5">
    <location>
        <begin position="208"/>
        <end position="228"/>
    </location>
</feature>
<dbReference type="InterPro" id="IPR004107">
    <property type="entry name" value="Integrase_SAM-like_N"/>
</dbReference>
<dbReference type="InterPro" id="IPR010998">
    <property type="entry name" value="Integrase_recombinase_N"/>
</dbReference>
<dbReference type="Pfam" id="PF02899">
    <property type="entry name" value="Phage_int_SAM_1"/>
    <property type="match status" value="1"/>
</dbReference>
<dbReference type="Proteomes" id="UP000291097">
    <property type="component" value="Unassembled WGS sequence"/>
</dbReference>
<dbReference type="CDD" id="cd00397">
    <property type="entry name" value="DNA_BRE_C"/>
    <property type="match status" value="1"/>
</dbReference>
<evidence type="ECO:0000256" key="3">
    <source>
        <dbReference type="ARBA" id="ARBA00023172"/>
    </source>
</evidence>
<evidence type="ECO:0000259" key="7">
    <source>
        <dbReference type="PROSITE" id="PS51900"/>
    </source>
</evidence>
<dbReference type="PANTHER" id="PTHR30349:SF92">
    <property type="entry name" value="SITE-SPECIFIC RECOMBINASE"/>
    <property type="match status" value="1"/>
</dbReference>
<gene>
    <name evidence="8" type="ORF">BDK88_3224</name>
</gene>
<dbReference type="GO" id="GO:0015074">
    <property type="term" value="P:DNA integration"/>
    <property type="evidence" value="ECO:0007669"/>
    <property type="project" value="UniProtKB-KW"/>
</dbReference>
<dbReference type="PANTHER" id="PTHR30349">
    <property type="entry name" value="PHAGE INTEGRASE-RELATED"/>
    <property type="match status" value="1"/>
</dbReference>
<evidence type="ECO:0000256" key="1">
    <source>
        <dbReference type="ARBA" id="ARBA00022908"/>
    </source>
</evidence>
<evidence type="ECO:0000313" key="8">
    <source>
        <dbReference type="EMBL" id="RZV08257.1"/>
    </source>
</evidence>
<name>A0A482YAL6_9EURY</name>
<feature type="domain" description="Tyr recombinase" evidence="6">
    <location>
        <begin position="132"/>
        <end position="351"/>
    </location>
</feature>
<dbReference type="EMBL" id="SHMP01000006">
    <property type="protein sequence ID" value="RZV08257.1"/>
    <property type="molecule type" value="Genomic_DNA"/>
</dbReference>
<evidence type="ECO:0000259" key="6">
    <source>
        <dbReference type="PROSITE" id="PS51898"/>
    </source>
</evidence>
<reference evidence="8 9" key="1">
    <citation type="submission" date="2019-02" db="EMBL/GenBank/DDBJ databases">
        <title>Genomic Encyclopedia of Archaeal and Bacterial Type Strains, Phase II (KMG-II): from individual species to whole genera.</title>
        <authorList>
            <person name="Goeker M."/>
        </authorList>
    </citation>
    <scope>NUCLEOTIDE SEQUENCE [LARGE SCALE GENOMIC DNA]</scope>
    <source>
        <strain evidence="8 9">DSM 18328</strain>
    </source>
</reference>